<keyword evidence="1" id="KW-1133">Transmembrane helix</keyword>
<feature type="chain" id="PRO_5045043868" evidence="2">
    <location>
        <begin position="22"/>
        <end position="54"/>
    </location>
</feature>
<keyword evidence="1" id="KW-0472">Membrane</keyword>
<keyword evidence="2" id="KW-0732">Signal</keyword>
<accession>A0ABQ9W0I7</accession>
<organism evidence="3 4">
    <name type="scientific">Saguinus oedipus</name>
    <name type="common">Cotton-top tamarin</name>
    <name type="synonym">Oedipomidas oedipus</name>
    <dbReference type="NCBI Taxonomy" id="9490"/>
    <lineage>
        <taxon>Eukaryota</taxon>
        <taxon>Metazoa</taxon>
        <taxon>Chordata</taxon>
        <taxon>Craniata</taxon>
        <taxon>Vertebrata</taxon>
        <taxon>Euteleostomi</taxon>
        <taxon>Mammalia</taxon>
        <taxon>Eutheria</taxon>
        <taxon>Euarchontoglires</taxon>
        <taxon>Primates</taxon>
        <taxon>Haplorrhini</taxon>
        <taxon>Platyrrhini</taxon>
        <taxon>Cebidae</taxon>
        <taxon>Callitrichinae</taxon>
        <taxon>Saguinus</taxon>
    </lineage>
</organism>
<dbReference type="EMBL" id="JASSZA010000004">
    <property type="protein sequence ID" value="KAK2114855.1"/>
    <property type="molecule type" value="Genomic_DNA"/>
</dbReference>
<name>A0ABQ9W0I7_SAGOE</name>
<feature type="signal peptide" evidence="2">
    <location>
        <begin position="1"/>
        <end position="21"/>
    </location>
</feature>
<sequence>TSWKSPSLLLFLLELSPSTDGDIAAWALALSPIQLALLNTAVTSQRRELRPRGK</sequence>
<protein>
    <submittedName>
        <fullName evidence="3">Uncharacterized protein</fullName>
    </submittedName>
</protein>
<dbReference type="Proteomes" id="UP001266305">
    <property type="component" value="Unassembled WGS sequence"/>
</dbReference>
<keyword evidence="4" id="KW-1185">Reference proteome</keyword>
<evidence type="ECO:0000313" key="4">
    <source>
        <dbReference type="Proteomes" id="UP001266305"/>
    </source>
</evidence>
<evidence type="ECO:0000256" key="1">
    <source>
        <dbReference type="SAM" id="Phobius"/>
    </source>
</evidence>
<evidence type="ECO:0000256" key="2">
    <source>
        <dbReference type="SAM" id="SignalP"/>
    </source>
</evidence>
<feature type="non-terminal residue" evidence="3">
    <location>
        <position position="1"/>
    </location>
</feature>
<reference evidence="3 4" key="1">
    <citation type="submission" date="2023-05" db="EMBL/GenBank/DDBJ databases">
        <title>B98-5 Cell Line De Novo Hybrid Assembly: An Optical Mapping Approach.</title>
        <authorList>
            <person name="Kananen K."/>
            <person name="Auerbach J.A."/>
            <person name="Kautto E."/>
            <person name="Blachly J.S."/>
        </authorList>
    </citation>
    <scope>NUCLEOTIDE SEQUENCE [LARGE SCALE GENOMIC DNA]</scope>
    <source>
        <strain evidence="3">B95-8</strain>
        <tissue evidence="3">Cell line</tissue>
    </source>
</reference>
<comment type="caution">
    <text evidence="3">The sequence shown here is derived from an EMBL/GenBank/DDBJ whole genome shotgun (WGS) entry which is preliminary data.</text>
</comment>
<proteinExistence type="predicted"/>
<keyword evidence="1" id="KW-0812">Transmembrane</keyword>
<evidence type="ECO:0000313" key="3">
    <source>
        <dbReference type="EMBL" id="KAK2114855.1"/>
    </source>
</evidence>
<feature type="transmembrane region" description="Helical" evidence="1">
    <location>
        <begin position="23"/>
        <end position="42"/>
    </location>
</feature>
<gene>
    <name evidence="3" type="ORF">P7K49_009121</name>
</gene>